<sequence>MSKIGNNDIFNSLEILDEYAHMAPRKALHVVKAVMGKKPMKPSATRLKGFGKIYGKTHDDLLVECTKVLGKIRYLETRGVMKLLEKLVAQKNKQVKNDALKGFENLAQYNLFVLQQIEYKTQEQILNEIEGWSNRRLLKNSEIVITIAKELLTPTFEGHSMPDYKTFTLHSGPLVVTFALKTIRKRTISLLKKLYGISNDLASRTKILQAFQSATQTPHSHLYGEDLEQMVWEATNSVIDIYLDILSKAENEIIQDIEEQKIWFIRRFEKKHPTKLSELDEAIKSNSSYGMFRVFVGYDGRLDPEFDYNRDRETRSQKVDEFVSDLSDSNFDGWRKRILSVVKNHAVSEQGSYGYFEVFLTKLAEKKPALAIRLIEENEKEIAPFLISLLLGLWKSDLKKAKELISHWVDEGKYLYTWAFIFVVVDDFDELLFKNIISKAKDEKDARALNNGLRSLLHHYPKNKHLKSIFIDLIKILNSQKNTWWVDNLWFKGDSILNDLTEDDWKTIFNGLLLLPNIDYQAEEILKFVADKHPEKVIAFFHTRVEIKSKKRRGIDDRYDGVPFNFHKLGEALRHHAVVIVPILLSWYADGGNKHNWLFRWEASHLFEEIFPGLNPVVEQVLISQVKKETKNSRDIVFSVLSKYKGGSHLWGVVKALIKQYSKSKEYKEVRDHLFGYLTQTGVVTGEDGFVRAYESKKTEIQDLKNDSDKSIRKFATEYEAYLNDRITFEQKRTNEQIELMKRGLN</sequence>
<evidence type="ECO:0000313" key="1">
    <source>
        <dbReference type="EMBL" id="PJE74362.1"/>
    </source>
</evidence>
<dbReference type="InterPro" id="IPR016024">
    <property type="entry name" value="ARM-type_fold"/>
</dbReference>
<accession>A0A2M8LCJ3</accession>
<dbReference type="Proteomes" id="UP000228700">
    <property type="component" value="Unassembled WGS sequence"/>
</dbReference>
<dbReference type="AlphaFoldDB" id="A0A2M8LCJ3"/>
<reference evidence="2" key="1">
    <citation type="submission" date="2017-09" db="EMBL/GenBank/DDBJ databases">
        <title>Depth-based differentiation of microbial function through sediment-hosted aquifers and enrichment of novel symbionts in the deep terrestrial subsurface.</title>
        <authorList>
            <person name="Probst A.J."/>
            <person name="Ladd B."/>
            <person name="Jarett J.K."/>
            <person name="Geller-Mcgrath D.E."/>
            <person name="Sieber C.M.K."/>
            <person name="Emerson J.B."/>
            <person name="Anantharaman K."/>
            <person name="Thomas B.C."/>
            <person name="Malmstrom R."/>
            <person name="Stieglmeier M."/>
            <person name="Klingl A."/>
            <person name="Woyke T."/>
            <person name="Ryan C.M."/>
            <person name="Banfield J.F."/>
        </authorList>
    </citation>
    <scope>NUCLEOTIDE SEQUENCE [LARGE SCALE GENOMIC DNA]</scope>
</reference>
<name>A0A2M8LCJ3_9BACT</name>
<evidence type="ECO:0000313" key="2">
    <source>
        <dbReference type="Proteomes" id="UP000228700"/>
    </source>
</evidence>
<dbReference type="EMBL" id="PFEQ01000007">
    <property type="protein sequence ID" value="PJE74362.1"/>
    <property type="molecule type" value="Genomic_DNA"/>
</dbReference>
<organism evidence="1 2">
    <name type="scientific">Candidatus Taylorbacteria bacterium CG10_big_fil_rev_8_21_14_0_10_41_48</name>
    <dbReference type="NCBI Taxonomy" id="1975024"/>
    <lineage>
        <taxon>Bacteria</taxon>
        <taxon>Candidatus Tayloriibacteriota</taxon>
    </lineage>
</organism>
<comment type="caution">
    <text evidence="1">The sequence shown here is derived from an EMBL/GenBank/DDBJ whole genome shotgun (WGS) entry which is preliminary data.</text>
</comment>
<dbReference type="SUPFAM" id="SSF48371">
    <property type="entry name" value="ARM repeat"/>
    <property type="match status" value="1"/>
</dbReference>
<proteinExistence type="predicted"/>
<protein>
    <submittedName>
        <fullName evidence="1">Uncharacterized protein</fullName>
    </submittedName>
</protein>
<gene>
    <name evidence="1" type="ORF">COV01_01480</name>
</gene>